<feature type="compositionally biased region" description="Low complexity" evidence="6">
    <location>
        <begin position="311"/>
        <end position="341"/>
    </location>
</feature>
<sequence length="768" mass="79225">MTMEALRDGDPRQVGPYTLLGRLGEGGMGVVYLGRAPDGTQVAVKLIHARMDADPGFRRRFAREVSAAKRVARFCTAPVLDADVEGDVAYLVTEYVEGPSLGDVVQSSGPLKGSALDGLAASMAMALRAIHGAGVVHRDLKPSNVLLSQVGPKVIDFGIAQLADAEVSSAIVGTPSYMSPEQVSGATIGPASDIFSWGCTVAFAAGGVSPFGSGSVPTVLLRIVNETPDLRGLTGPLRELVVASLTKNPALRPTAQDLMDRLSASDMPGSGASAGGTALPGGAGGGRPTAQGVTAGTTGSGATSGTGPGATTGTTGPGATTGTTGPGATTGTTGPGVSPGTTGPGGRAGDGAGGPHHPGDHEPPDVPAGGEGGEPRHRPAAGRQRKVVAAASAVIVAVAGVSAALMWRDQGSAGTGSTPARNDAGATRQARENPLRARSEVSFYSPPEPGASRQAALWAKERPGDAELMSRLAAVPHAIRLDRPEVRSRINETIRAAGERGGVPVFLVDRLPGGDCRPVEPAALAAYQEWVKGVARQIGQARAVVILEPSSLVKLPGTEKCDKDGSPDQRYRDLRQAVRSLKSNPRTAVYLDGSQDFWPGTDVMARRLIGAGIEEADGFFVNTAGFQRTDESVEYGKALSACVSVQLGTGRDDCPLDAPVDRSRMPHFVVDTARNGQGAWKPAKKYDDPQVWCNPPGRGVGPRPTTETGEELADAYLWIARPGTSGGRCRRGTGGEKDPERGVVSPELGEWWADLALERAKNADPPLR</sequence>
<dbReference type="SUPFAM" id="SSF56112">
    <property type="entry name" value="Protein kinase-like (PK-like)"/>
    <property type="match status" value="1"/>
</dbReference>
<dbReference type="InterPro" id="IPR008271">
    <property type="entry name" value="Ser/Thr_kinase_AS"/>
</dbReference>
<evidence type="ECO:0000256" key="5">
    <source>
        <dbReference type="PROSITE-ProRule" id="PRU10141"/>
    </source>
</evidence>
<keyword evidence="9" id="KW-1185">Reference proteome</keyword>
<dbReference type="Pfam" id="PF00069">
    <property type="entry name" value="Pkinase"/>
    <property type="match status" value="1"/>
</dbReference>
<keyword evidence="4 5" id="KW-0067">ATP-binding</keyword>
<dbReference type="Proteomes" id="UP000295136">
    <property type="component" value="Unassembled WGS sequence"/>
</dbReference>
<name>A0A4R5FV43_9ACTN</name>
<gene>
    <name evidence="8" type="ORF">E1295_06480</name>
</gene>
<dbReference type="RefSeq" id="WP_132628756.1">
    <property type="nucleotide sequence ID" value="NZ_SMLD01000011.1"/>
</dbReference>
<feature type="region of interest" description="Disordered" evidence="6">
    <location>
        <begin position="262"/>
        <end position="384"/>
    </location>
</feature>
<dbReference type="Gene3D" id="3.30.200.20">
    <property type="entry name" value="Phosphorylase Kinase, domain 1"/>
    <property type="match status" value="1"/>
</dbReference>
<feature type="binding site" evidence="5">
    <location>
        <position position="45"/>
    </location>
    <ligand>
        <name>ATP</name>
        <dbReference type="ChEBI" id="CHEBI:30616"/>
    </ligand>
</feature>
<dbReference type="InterPro" id="IPR017441">
    <property type="entry name" value="Protein_kinase_ATP_BS"/>
</dbReference>
<dbReference type="InterPro" id="IPR036434">
    <property type="entry name" value="Beta_cellobiohydrolase_sf"/>
</dbReference>
<evidence type="ECO:0000313" key="8">
    <source>
        <dbReference type="EMBL" id="TDE57924.1"/>
    </source>
</evidence>
<feature type="compositionally biased region" description="Gly residues" evidence="6">
    <location>
        <begin position="272"/>
        <end position="287"/>
    </location>
</feature>
<accession>A0A4R5FV43</accession>
<reference evidence="8 9" key="1">
    <citation type="submission" date="2019-03" db="EMBL/GenBank/DDBJ databases">
        <title>Draft genome sequences of novel Actinobacteria.</title>
        <authorList>
            <person name="Sahin N."/>
            <person name="Ay H."/>
            <person name="Saygin H."/>
        </authorList>
    </citation>
    <scope>NUCLEOTIDE SEQUENCE [LARGE SCALE GENOMIC DNA]</scope>
    <source>
        <strain evidence="8 9">6K102</strain>
    </source>
</reference>
<feature type="compositionally biased region" description="Basic and acidic residues" evidence="6">
    <location>
        <begin position="429"/>
        <end position="439"/>
    </location>
</feature>
<comment type="caution">
    <text evidence="8">The sequence shown here is derived from an EMBL/GenBank/DDBJ whole genome shotgun (WGS) entry which is preliminary data.</text>
</comment>
<dbReference type="SUPFAM" id="SSF51989">
    <property type="entry name" value="Glycosyl hydrolases family 6, cellulases"/>
    <property type="match status" value="1"/>
</dbReference>
<feature type="region of interest" description="Disordered" evidence="6">
    <location>
        <begin position="724"/>
        <end position="745"/>
    </location>
</feature>
<feature type="compositionally biased region" description="Low complexity" evidence="6">
    <location>
        <begin position="288"/>
        <end position="297"/>
    </location>
</feature>
<evidence type="ECO:0000259" key="7">
    <source>
        <dbReference type="PROSITE" id="PS50011"/>
    </source>
</evidence>
<feature type="region of interest" description="Disordered" evidence="6">
    <location>
        <begin position="412"/>
        <end position="450"/>
    </location>
</feature>
<feature type="compositionally biased region" description="Gly residues" evidence="6">
    <location>
        <begin position="298"/>
        <end position="310"/>
    </location>
</feature>
<dbReference type="InterPro" id="IPR000719">
    <property type="entry name" value="Prot_kinase_dom"/>
</dbReference>
<feature type="compositionally biased region" description="Gly residues" evidence="6">
    <location>
        <begin position="342"/>
        <end position="356"/>
    </location>
</feature>
<dbReference type="PRINTS" id="PR00733">
    <property type="entry name" value="GLHYDRLASE6"/>
</dbReference>
<evidence type="ECO:0000313" key="9">
    <source>
        <dbReference type="Proteomes" id="UP000295136"/>
    </source>
</evidence>
<dbReference type="EMBL" id="SMLD01000011">
    <property type="protein sequence ID" value="TDE57924.1"/>
    <property type="molecule type" value="Genomic_DNA"/>
</dbReference>
<dbReference type="PROSITE" id="PS00107">
    <property type="entry name" value="PROTEIN_KINASE_ATP"/>
    <property type="match status" value="1"/>
</dbReference>
<dbReference type="GO" id="GO:0030245">
    <property type="term" value="P:cellulose catabolic process"/>
    <property type="evidence" value="ECO:0007669"/>
    <property type="project" value="InterPro"/>
</dbReference>
<dbReference type="AlphaFoldDB" id="A0A4R5FV43"/>
<dbReference type="PROSITE" id="PS50011">
    <property type="entry name" value="PROTEIN_KINASE_DOM"/>
    <property type="match status" value="1"/>
</dbReference>
<dbReference type="CDD" id="cd14014">
    <property type="entry name" value="STKc_PknB_like"/>
    <property type="match status" value="1"/>
</dbReference>
<evidence type="ECO:0000256" key="1">
    <source>
        <dbReference type="ARBA" id="ARBA00022679"/>
    </source>
</evidence>
<evidence type="ECO:0000256" key="2">
    <source>
        <dbReference type="ARBA" id="ARBA00022741"/>
    </source>
</evidence>
<proteinExistence type="predicted"/>
<dbReference type="GO" id="GO:0005524">
    <property type="term" value="F:ATP binding"/>
    <property type="evidence" value="ECO:0007669"/>
    <property type="project" value="UniProtKB-UniRule"/>
</dbReference>
<dbReference type="Gene3D" id="3.20.20.40">
    <property type="entry name" value="1, 4-beta cellobiohydrolase"/>
    <property type="match status" value="1"/>
</dbReference>
<keyword evidence="3" id="KW-0418">Kinase</keyword>
<dbReference type="GO" id="GO:0004553">
    <property type="term" value="F:hydrolase activity, hydrolyzing O-glycosyl compounds"/>
    <property type="evidence" value="ECO:0007669"/>
    <property type="project" value="InterPro"/>
</dbReference>
<dbReference type="Gene3D" id="1.10.510.10">
    <property type="entry name" value="Transferase(Phosphotransferase) domain 1"/>
    <property type="match status" value="1"/>
</dbReference>
<dbReference type="GO" id="GO:0004674">
    <property type="term" value="F:protein serine/threonine kinase activity"/>
    <property type="evidence" value="ECO:0007669"/>
    <property type="project" value="TreeGrafter"/>
</dbReference>
<dbReference type="SMART" id="SM00220">
    <property type="entry name" value="S_TKc"/>
    <property type="match status" value="1"/>
</dbReference>
<evidence type="ECO:0000256" key="6">
    <source>
        <dbReference type="SAM" id="MobiDB-lite"/>
    </source>
</evidence>
<dbReference type="Pfam" id="PF01341">
    <property type="entry name" value="Glyco_hydro_6"/>
    <property type="match status" value="1"/>
</dbReference>
<dbReference type="PANTHER" id="PTHR43289:SF34">
    <property type="entry name" value="SERINE_THREONINE-PROTEIN KINASE YBDM-RELATED"/>
    <property type="match status" value="1"/>
</dbReference>
<dbReference type="InterPro" id="IPR016288">
    <property type="entry name" value="Beta_cellobiohydrolase"/>
</dbReference>
<organism evidence="8 9">
    <name type="scientific">Nonomuraea mesophila</name>
    <dbReference type="NCBI Taxonomy" id="2530382"/>
    <lineage>
        <taxon>Bacteria</taxon>
        <taxon>Bacillati</taxon>
        <taxon>Actinomycetota</taxon>
        <taxon>Actinomycetes</taxon>
        <taxon>Streptosporangiales</taxon>
        <taxon>Streptosporangiaceae</taxon>
        <taxon>Nonomuraea</taxon>
    </lineage>
</organism>
<dbReference type="InterPro" id="IPR011009">
    <property type="entry name" value="Kinase-like_dom_sf"/>
</dbReference>
<feature type="domain" description="Protein kinase" evidence="7">
    <location>
        <begin position="17"/>
        <end position="264"/>
    </location>
</feature>
<keyword evidence="2 5" id="KW-0547">Nucleotide-binding</keyword>
<protein>
    <recommendedName>
        <fullName evidence="7">Protein kinase domain-containing protein</fullName>
    </recommendedName>
</protein>
<keyword evidence="1" id="KW-0808">Transferase</keyword>
<dbReference type="PROSITE" id="PS00108">
    <property type="entry name" value="PROTEIN_KINASE_ST"/>
    <property type="match status" value="1"/>
</dbReference>
<evidence type="ECO:0000256" key="4">
    <source>
        <dbReference type="ARBA" id="ARBA00022840"/>
    </source>
</evidence>
<dbReference type="PANTHER" id="PTHR43289">
    <property type="entry name" value="MITOGEN-ACTIVATED PROTEIN KINASE KINASE KINASE 20-RELATED"/>
    <property type="match status" value="1"/>
</dbReference>
<evidence type="ECO:0000256" key="3">
    <source>
        <dbReference type="ARBA" id="ARBA00022777"/>
    </source>
</evidence>